<protein>
    <submittedName>
        <fullName evidence="2">Uncharacterized protein</fullName>
    </submittedName>
</protein>
<feature type="chain" id="PRO_5035804988" evidence="1">
    <location>
        <begin position="30"/>
        <end position="62"/>
    </location>
</feature>
<dbReference type="EMBL" id="CM026423">
    <property type="protein sequence ID" value="KAG0582186.1"/>
    <property type="molecule type" value="Genomic_DNA"/>
</dbReference>
<comment type="caution">
    <text evidence="2">The sequence shown here is derived from an EMBL/GenBank/DDBJ whole genome shotgun (WGS) entry which is preliminary data.</text>
</comment>
<evidence type="ECO:0000313" key="3">
    <source>
        <dbReference type="Proteomes" id="UP000822688"/>
    </source>
</evidence>
<evidence type="ECO:0000256" key="1">
    <source>
        <dbReference type="SAM" id="SignalP"/>
    </source>
</evidence>
<gene>
    <name evidence="2" type="ORF">KC19_3G040800</name>
</gene>
<accession>A0A8T0IH22</accession>
<proteinExistence type="predicted"/>
<dbReference type="AlphaFoldDB" id="A0A8T0IH22"/>
<dbReference type="Proteomes" id="UP000822688">
    <property type="component" value="Chromosome 3"/>
</dbReference>
<name>A0A8T0IH22_CERPU</name>
<keyword evidence="1" id="KW-0732">Signal</keyword>
<sequence>MAGNASVCQTCVFHRKLLLLLSRRWCCNALGLSLSMDPWSLSPPSQGCPSDVNNTLLMWYLF</sequence>
<keyword evidence="3" id="KW-1185">Reference proteome</keyword>
<organism evidence="2 3">
    <name type="scientific">Ceratodon purpureus</name>
    <name type="common">Fire moss</name>
    <name type="synonym">Dicranum purpureum</name>
    <dbReference type="NCBI Taxonomy" id="3225"/>
    <lineage>
        <taxon>Eukaryota</taxon>
        <taxon>Viridiplantae</taxon>
        <taxon>Streptophyta</taxon>
        <taxon>Embryophyta</taxon>
        <taxon>Bryophyta</taxon>
        <taxon>Bryophytina</taxon>
        <taxon>Bryopsida</taxon>
        <taxon>Dicranidae</taxon>
        <taxon>Pseudoditrichales</taxon>
        <taxon>Ditrichaceae</taxon>
        <taxon>Ceratodon</taxon>
    </lineage>
</organism>
<evidence type="ECO:0000313" key="2">
    <source>
        <dbReference type="EMBL" id="KAG0582186.1"/>
    </source>
</evidence>
<feature type="signal peptide" evidence="1">
    <location>
        <begin position="1"/>
        <end position="29"/>
    </location>
</feature>
<reference evidence="2" key="1">
    <citation type="submission" date="2020-06" db="EMBL/GenBank/DDBJ databases">
        <title>WGS assembly of Ceratodon purpureus strain R40.</title>
        <authorList>
            <person name="Carey S.B."/>
            <person name="Jenkins J."/>
            <person name="Shu S."/>
            <person name="Lovell J.T."/>
            <person name="Sreedasyam A."/>
            <person name="Maumus F."/>
            <person name="Tiley G.P."/>
            <person name="Fernandez-Pozo N."/>
            <person name="Barry K."/>
            <person name="Chen C."/>
            <person name="Wang M."/>
            <person name="Lipzen A."/>
            <person name="Daum C."/>
            <person name="Saski C.A."/>
            <person name="Payton A.C."/>
            <person name="Mcbreen J.C."/>
            <person name="Conrad R.E."/>
            <person name="Kollar L.M."/>
            <person name="Olsson S."/>
            <person name="Huttunen S."/>
            <person name="Landis J.B."/>
            <person name="Wickett N.J."/>
            <person name="Johnson M.G."/>
            <person name="Rensing S.A."/>
            <person name="Grimwood J."/>
            <person name="Schmutz J."/>
            <person name="Mcdaniel S.F."/>
        </authorList>
    </citation>
    <scope>NUCLEOTIDE SEQUENCE</scope>
    <source>
        <strain evidence="2">R40</strain>
    </source>
</reference>